<keyword evidence="1" id="KW-0732">Signal</keyword>
<dbReference type="EMBL" id="ASPP01021202">
    <property type="protein sequence ID" value="ETO12693.1"/>
    <property type="molecule type" value="Genomic_DNA"/>
</dbReference>
<dbReference type="AlphaFoldDB" id="X6MF97"/>
<keyword evidence="3" id="KW-1185">Reference proteome</keyword>
<feature type="signal peptide" evidence="1">
    <location>
        <begin position="1"/>
        <end position="20"/>
    </location>
</feature>
<sequence length="443" mass="50545">MRLLKSLVIITLYVWLPILAKISVDPDSINKVHLIVSNHLDVGFTNFSATVVNTYFDKYFAKARKAGEELAFENITYSWTTHSYLASLYLDCPPNMGLHCPNETERQAFESSVSESYIVFHGFPFNSQIEFYDESMFEFGLQLNRDTLNALHIPLDKQSIVISQRDVPGITKSVIPLLLQYNITAISLGTNDRSPPPAVPNNIFKWVSYNLSMLTIVHPGGYGGYDHLRDAVLIPGFDQALTYFYRGICTYIYIYKEQNRNIWNCSGTINIQQQQQQQQQQIQGDNAGPPDAIEVLNATWYLKGLFPNAEIVCSTYNDYVNALYAANEAMNGSLLDSLPTVTNEEMGDTWSYGASADPWKMAVFRIAMRHRSTYLENEEGSMYFYNFSRLLLKNGEHTFGGSTSRFLQNTTYQAWSNAQLQQVLNQSDVINFVNTWYEQRDWG</sequence>
<gene>
    <name evidence="2" type="ORF">RFI_24683</name>
</gene>
<organism evidence="2 3">
    <name type="scientific">Reticulomyxa filosa</name>
    <dbReference type="NCBI Taxonomy" id="46433"/>
    <lineage>
        <taxon>Eukaryota</taxon>
        <taxon>Sar</taxon>
        <taxon>Rhizaria</taxon>
        <taxon>Retaria</taxon>
        <taxon>Foraminifera</taxon>
        <taxon>Monothalamids</taxon>
        <taxon>Reticulomyxidae</taxon>
        <taxon>Reticulomyxa</taxon>
    </lineage>
</organism>
<proteinExistence type="predicted"/>
<protein>
    <recommendedName>
        <fullName evidence="4">Glycoside hydrolase family 38 N-terminal domain-containing protein</fullName>
    </recommendedName>
</protein>
<dbReference type="OrthoDB" id="197879at2759"/>
<accession>X6MF97</accession>
<dbReference type="InterPro" id="IPR032482">
    <property type="entry name" value="DUF5054"/>
</dbReference>
<name>X6MF97_RETFI</name>
<evidence type="ECO:0000313" key="2">
    <source>
        <dbReference type="EMBL" id="ETO12693.1"/>
    </source>
</evidence>
<feature type="chain" id="PRO_5004975695" description="Glycoside hydrolase family 38 N-terminal domain-containing protein" evidence="1">
    <location>
        <begin position="21"/>
        <end position="443"/>
    </location>
</feature>
<evidence type="ECO:0000256" key="1">
    <source>
        <dbReference type="SAM" id="SignalP"/>
    </source>
</evidence>
<dbReference type="Pfam" id="PF16477">
    <property type="entry name" value="DUF5054"/>
    <property type="match status" value="1"/>
</dbReference>
<dbReference type="Proteomes" id="UP000023152">
    <property type="component" value="Unassembled WGS sequence"/>
</dbReference>
<feature type="non-terminal residue" evidence="2">
    <location>
        <position position="443"/>
    </location>
</feature>
<comment type="caution">
    <text evidence="2">The sequence shown here is derived from an EMBL/GenBank/DDBJ whole genome shotgun (WGS) entry which is preliminary data.</text>
</comment>
<reference evidence="2 3" key="1">
    <citation type="journal article" date="2013" name="Curr. Biol.">
        <title>The Genome of the Foraminiferan Reticulomyxa filosa.</title>
        <authorList>
            <person name="Glockner G."/>
            <person name="Hulsmann N."/>
            <person name="Schleicher M."/>
            <person name="Noegel A.A."/>
            <person name="Eichinger L."/>
            <person name="Gallinger C."/>
            <person name="Pawlowski J."/>
            <person name="Sierra R."/>
            <person name="Euteneuer U."/>
            <person name="Pillet L."/>
            <person name="Moustafa A."/>
            <person name="Platzer M."/>
            <person name="Groth M."/>
            <person name="Szafranski K."/>
            <person name="Schliwa M."/>
        </authorList>
    </citation>
    <scope>NUCLEOTIDE SEQUENCE [LARGE SCALE GENOMIC DNA]</scope>
</reference>
<evidence type="ECO:0008006" key="4">
    <source>
        <dbReference type="Google" id="ProtNLM"/>
    </source>
</evidence>
<evidence type="ECO:0000313" key="3">
    <source>
        <dbReference type="Proteomes" id="UP000023152"/>
    </source>
</evidence>